<organism evidence="1 2">
    <name type="scientific">Alkalimarinus sediminis</name>
    <dbReference type="NCBI Taxonomy" id="1632866"/>
    <lineage>
        <taxon>Bacteria</taxon>
        <taxon>Pseudomonadati</taxon>
        <taxon>Pseudomonadota</taxon>
        <taxon>Gammaproteobacteria</taxon>
        <taxon>Alteromonadales</taxon>
        <taxon>Alteromonadaceae</taxon>
        <taxon>Alkalimarinus</taxon>
    </lineage>
</organism>
<sequence length="80" mass="8797">MSSAFLEIIELPDGDFVLQKADEEGEPLVTITFSKDAKEFLKEHNVTVAKAMIGAGIQTVGVISKQMAESELDDEFRTVH</sequence>
<keyword evidence="2" id="KW-1185">Reference proteome</keyword>
<evidence type="ECO:0000313" key="2">
    <source>
        <dbReference type="Proteomes" id="UP001164472"/>
    </source>
</evidence>
<dbReference type="Proteomes" id="UP001164472">
    <property type="component" value="Chromosome"/>
</dbReference>
<evidence type="ECO:0000313" key="1">
    <source>
        <dbReference type="EMBL" id="UZW76624.1"/>
    </source>
</evidence>
<accession>A0A9E8KR56</accession>
<proteinExistence type="predicted"/>
<reference evidence="1" key="1">
    <citation type="submission" date="2022-07" db="EMBL/GenBank/DDBJ databases">
        <title>Alkalimarinus sp. nov., isolated from gut of a Alitta virens.</title>
        <authorList>
            <person name="Yang A.I."/>
            <person name="Shin N.-R."/>
        </authorList>
    </citation>
    <scope>NUCLEOTIDE SEQUENCE</scope>
    <source>
        <strain evidence="1">FA028</strain>
    </source>
</reference>
<dbReference type="RefSeq" id="WP_251812436.1">
    <property type="nucleotide sequence ID" value="NZ_CP101527.1"/>
</dbReference>
<dbReference type="KEGG" id="asem:NNL22_08590"/>
<gene>
    <name evidence="1" type="ORF">NNL22_08590</name>
</gene>
<dbReference type="EMBL" id="CP101527">
    <property type="protein sequence ID" value="UZW76624.1"/>
    <property type="molecule type" value="Genomic_DNA"/>
</dbReference>
<dbReference type="AlphaFoldDB" id="A0A9E8KR56"/>
<protein>
    <submittedName>
        <fullName evidence="1">Uncharacterized protein</fullName>
    </submittedName>
</protein>
<name>A0A9E8KR56_9ALTE</name>